<name>A0A562YEY9_9FLAO</name>
<dbReference type="Proteomes" id="UP000295814">
    <property type="component" value="Unassembled WGS sequence"/>
</dbReference>
<dbReference type="AlphaFoldDB" id="A0A562YEY9"/>
<dbReference type="PROSITE" id="PS50853">
    <property type="entry name" value="FN3"/>
    <property type="match status" value="1"/>
</dbReference>
<keyword evidence="6" id="KW-1185">Reference proteome</keyword>
<keyword evidence="1 3" id="KW-0732">Signal</keyword>
<feature type="compositionally biased region" description="Acidic residues" evidence="2">
    <location>
        <begin position="578"/>
        <end position="587"/>
    </location>
</feature>
<dbReference type="EMBL" id="SMZJ02000004">
    <property type="protein sequence ID" value="TWO32876.1"/>
    <property type="molecule type" value="Genomic_DNA"/>
</dbReference>
<evidence type="ECO:0000256" key="3">
    <source>
        <dbReference type="SAM" id="SignalP"/>
    </source>
</evidence>
<evidence type="ECO:0000256" key="1">
    <source>
        <dbReference type="ARBA" id="ARBA00022729"/>
    </source>
</evidence>
<evidence type="ECO:0000313" key="6">
    <source>
        <dbReference type="Proteomes" id="UP000295814"/>
    </source>
</evidence>
<feature type="compositionally biased region" description="Polar residues" evidence="2">
    <location>
        <begin position="565"/>
        <end position="574"/>
    </location>
</feature>
<dbReference type="Pfam" id="PF18962">
    <property type="entry name" value="Por_Secre_tail"/>
    <property type="match status" value="1"/>
</dbReference>
<dbReference type="RefSeq" id="WP_133355592.1">
    <property type="nucleotide sequence ID" value="NZ_SMZJ02000004.1"/>
</dbReference>
<feature type="chain" id="PRO_5023102642" evidence="3">
    <location>
        <begin position="20"/>
        <end position="728"/>
    </location>
</feature>
<organism evidence="5 6">
    <name type="scientific">Seonamhaeicola sediminis</name>
    <dbReference type="NCBI Taxonomy" id="2528206"/>
    <lineage>
        <taxon>Bacteria</taxon>
        <taxon>Pseudomonadati</taxon>
        <taxon>Bacteroidota</taxon>
        <taxon>Flavobacteriia</taxon>
        <taxon>Flavobacteriales</taxon>
        <taxon>Flavobacteriaceae</taxon>
    </lineage>
</organism>
<dbReference type="NCBIfam" id="TIGR04183">
    <property type="entry name" value="Por_Secre_tail"/>
    <property type="match status" value="1"/>
</dbReference>
<dbReference type="InterPro" id="IPR036116">
    <property type="entry name" value="FN3_sf"/>
</dbReference>
<accession>A0A562YEY9</accession>
<dbReference type="InterPro" id="IPR026444">
    <property type="entry name" value="Secre_tail"/>
</dbReference>
<dbReference type="InterPro" id="IPR021655">
    <property type="entry name" value="Put_metal-bd"/>
</dbReference>
<evidence type="ECO:0000259" key="4">
    <source>
        <dbReference type="PROSITE" id="PS50853"/>
    </source>
</evidence>
<gene>
    <name evidence="5" type="ORF">E1J38_008430</name>
</gene>
<protein>
    <submittedName>
        <fullName evidence="5">T9SS type A sorting domain-containing protein</fullName>
    </submittedName>
</protein>
<dbReference type="Pfam" id="PF11617">
    <property type="entry name" value="Cu-binding_MopE"/>
    <property type="match status" value="4"/>
</dbReference>
<dbReference type="OrthoDB" id="1401747at2"/>
<feature type="signal peptide" evidence="3">
    <location>
        <begin position="1"/>
        <end position="19"/>
    </location>
</feature>
<comment type="caution">
    <text evidence="5">The sequence shown here is derived from an EMBL/GenBank/DDBJ whole genome shotgun (WGS) entry which is preliminary data.</text>
</comment>
<feature type="domain" description="Fibronectin type-III" evidence="4">
    <location>
        <begin position="140"/>
        <end position="237"/>
    </location>
</feature>
<reference evidence="5 6" key="1">
    <citation type="submission" date="2019-07" db="EMBL/GenBank/DDBJ databases">
        <title>Seonamhaeicola sp. W255 draft genome.</title>
        <authorList>
            <person name="Zhang X.-Y."/>
            <person name="Zhang R."/>
            <person name="Zhong Y.-L."/>
            <person name="Du Z.-J."/>
        </authorList>
    </citation>
    <scope>NUCLEOTIDE SEQUENCE [LARGE SCALE GENOMIC DNA]</scope>
    <source>
        <strain evidence="5 6">W255</strain>
    </source>
</reference>
<dbReference type="InterPro" id="IPR003961">
    <property type="entry name" value="FN3_dom"/>
</dbReference>
<sequence length="728" mass="77628">MKKITFAILVLSHSIFTYSQNCNSGTQETTFNAANTGYDETVTSTIVPGEYVTITNILENEYTFSSEITGTPDYITIRKNSDDSIITQGTSPLTYTFVSGDVADNSIKLIIHLDNTCDNTDNGNHTITLLNVTNLPTCFEPENPRVSYLSNRRIDFYWDAPSSGSAPVDYEWEIGLPGFTPGTGAHVAMGSTGGPTNASSGETLTPTTAYEVAIRSDCGSGDFSIWLVTPSITTLAVDPPSNDFCDGATYIIQEFGKAVDGSDATSIPSSVVGGAGTNLDAEACNGSANARDDVWYSFIAQTTDINISLSPDFNGILTLFSGDCNSLIQLACSDANGGLVPREESIYRTGLTIGDTYYFRVYSQGFSTSNPDFTFKLLSSQDPPDLDGDRYTSNGEIDCNDSDSAINPDATEIPGNSVDENCDGLYAWYQDNDNDGFGSSIVVESSNSNAGTGESALSTDCNDNEPNAYPGNTEVCDGIDNDCDGDIDDADSSVTGQTTYYVDSDGDGYGDASDSGTLFCFNPGAGYSLSNDDCNDAVTAINPGAQEVCDGIDNDCDGDIDDADSSVTGQTTYHTDSDGDGYGDENDSGTSFCSNPGAGYSITNDDCNDGNIAVNPGATEIPGNGIDDDCNPATEDTLSDDTFSLEQILISPNPFKTSIRIQLKNNTGSEFLNIQMMDLNGRSIYNYNKPKAFNRIITLDNLQGLHQGIYFIKISNLDRSVVKRVVKI</sequence>
<dbReference type="SUPFAM" id="SSF49265">
    <property type="entry name" value="Fibronectin type III"/>
    <property type="match status" value="1"/>
</dbReference>
<proteinExistence type="predicted"/>
<feature type="region of interest" description="Disordered" evidence="2">
    <location>
        <begin position="560"/>
        <end position="590"/>
    </location>
</feature>
<evidence type="ECO:0000313" key="5">
    <source>
        <dbReference type="EMBL" id="TWO32876.1"/>
    </source>
</evidence>
<evidence type="ECO:0000256" key="2">
    <source>
        <dbReference type="SAM" id="MobiDB-lite"/>
    </source>
</evidence>